<feature type="binding site" evidence="6">
    <location>
        <position position="402"/>
    </location>
    <ligand>
        <name>ATP</name>
        <dbReference type="ChEBI" id="CHEBI:30616"/>
    </ligand>
</feature>
<dbReference type="GO" id="GO:0005634">
    <property type="term" value="C:nucleus"/>
    <property type="evidence" value="ECO:0007669"/>
    <property type="project" value="TreeGrafter"/>
</dbReference>
<dbReference type="SMART" id="SM00220">
    <property type="entry name" value="S_TKc"/>
    <property type="match status" value="1"/>
</dbReference>
<feature type="coiled-coil region" evidence="7">
    <location>
        <begin position="165"/>
        <end position="206"/>
    </location>
</feature>
<keyword evidence="4" id="KW-0418">Kinase</keyword>
<dbReference type="SUPFAM" id="SSF56112">
    <property type="entry name" value="Protein kinase-like (PK-like)"/>
    <property type="match status" value="1"/>
</dbReference>
<dbReference type="EMBL" id="JABDHM010000055">
    <property type="protein sequence ID" value="KAF5220216.1"/>
    <property type="molecule type" value="Genomic_DNA"/>
</dbReference>
<feature type="domain" description="Protein kinase" evidence="9">
    <location>
        <begin position="373"/>
        <end position="654"/>
    </location>
</feature>
<dbReference type="GO" id="GO:0005524">
    <property type="term" value="F:ATP binding"/>
    <property type="evidence" value="ECO:0007669"/>
    <property type="project" value="UniProtKB-UniRule"/>
</dbReference>
<dbReference type="PANTHER" id="PTHR22974">
    <property type="entry name" value="MIXED LINEAGE PROTEIN KINASE"/>
    <property type="match status" value="1"/>
</dbReference>
<dbReference type="CDD" id="cd13990">
    <property type="entry name" value="STKc_TLK"/>
    <property type="match status" value="1"/>
</dbReference>
<feature type="coiled-coil region" evidence="7">
    <location>
        <begin position="267"/>
        <end position="294"/>
    </location>
</feature>
<protein>
    <recommendedName>
        <fullName evidence="9">Protein kinase domain-containing protein</fullName>
    </recommendedName>
</protein>
<keyword evidence="7" id="KW-0175">Coiled coil</keyword>
<dbReference type="InterPro" id="IPR008271">
    <property type="entry name" value="Ser/Thr_kinase_AS"/>
</dbReference>
<evidence type="ECO:0000256" key="6">
    <source>
        <dbReference type="PROSITE-ProRule" id="PRU10141"/>
    </source>
</evidence>
<dbReference type="Gene3D" id="1.10.510.10">
    <property type="entry name" value="Transferase(Phosphotransferase) domain 1"/>
    <property type="match status" value="1"/>
</dbReference>
<feature type="compositionally biased region" description="Low complexity" evidence="8">
    <location>
        <begin position="667"/>
        <end position="685"/>
    </location>
</feature>
<evidence type="ECO:0000313" key="11">
    <source>
        <dbReference type="Proteomes" id="UP000583944"/>
    </source>
</evidence>
<dbReference type="PROSITE" id="PS00107">
    <property type="entry name" value="PROTEIN_KINASE_ATP"/>
    <property type="match status" value="1"/>
</dbReference>
<dbReference type="GO" id="GO:0007059">
    <property type="term" value="P:chromosome segregation"/>
    <property type="evidence" value="ECO:0007669"/>
    <property type="project" value="TreeGrafter"/>
</dbReference>
<gene>
    <name evidence="10" type="ORF">ECC02_006776</name>
</gene>
<dbReference type="FunFam" id="1.10.510.10:FF:000698">
    <property type="entry name" value="Serine/threonine-protein kinase tousled-like 1"/>
    <property type="match status" value="1"/>
</dbReference>
<keyword evidence="5 6" id="KW-0067">ATP-binding</keyword>
<dbReference type="InterPro" id="IPR011009">
    <property type="entry name" value="Kinase-like_dom_sf"/>
</dbReference>
<dbReference type="AlphaFoldDB" id="A0A7J6Y1D3"/>
<dbReference type="PROSITE" id="PS50011">
    <property type="entry name" value="PROTEIN_KINASE_DOM"/>
    <property type="match status" value="1"/>
</dbReference>
<proteinExistence type="predicted"/>
<reference evidence="10 11" key="1">
    <citation type="journal article" date="2019" name="Genome Biol. Evol.">
        <title>Nanopore Sequencing Significantly Improves Genome Assembly of the Protozoan Parasite Trypanosoma cruzi.</title>
        <authorList>
            <person name="Diaz-Viraque F."/>
            <person name="Pita S."/>
            <person name="Greif G."/>
            <person name="de Souza R.C.M."/>
            <person name="Iraola G."/>
            <person name="Robello C."/>
        </authorList>
    </citation>
    <scope>NUCLEOTIDE SEQUENCE [LARGE SCALE GENOMIC DNA]</scope>
    <source>
        <strain evidence="10 11">Berenice</strain>
    </source>
</reference>
<sequence length="695" mass="78889">MDSLSLSRRESKHLLMLDPSVQMYEEFMCKFAIQTFALFCLTLRKVLESTMRSSEPRHHQRKRAREGEVGTESGDVEPPPQLPQEKKGSACQSPPHSRAPPSPEKRTNSCAGEGDSDCVFVPAPSTSCGGGTSGGGGPHQERKLKQATLVSFGLINDASLFRKEIADRDAQIDELRERLSSMESRVAEAESALAASEAQLSQVALRAEHYQRVLREEMLRTARQAKSDARRALHQKHFELGQIAMWHSSGREVWVEGNRPKELIMQLEELSSRRDEVEELKKAAEKRVRQLLRSSDEDSMTPELQNALMESQEAMQLYTSEFAALGSSIQAVKQRQLELDHEKKAFLKEIRRVSDEDASEFMAVLAIGQGQRYVLMQLLGKGGFSEVWKAFDLQDARYVACKIHRVQREWSAQTRLHYRRHADRELAIMRTLQHPHLTRLYDEFEHGEAMFVSVMEYSQGADLDTHLKRYGCMREMEARLILLQVVSALRYLAAQEQPIIHYDLKPANILFHSSNASSLEIKITDFGLSKLIQSRDGPHDNPTIELTSQGTGTYWYLPPECFDTVATPRISNKVDVWSCGIIFYQMLFGRRPFAEGESQRRIWQDKLIVSSARTLRFPDTPRVSQEAKDLIQKCLEYHPSDRYDVHQLSQDPYLQRTSRRSTRSERPSSSLLPPSLPSSALAPTSVAEGKGDAVT</sequence>
<evidence type="ECO:0000256" key="2">
    <source>
        <dbReference type="ARBA" id="ARBA00022679"/>
    </source>
</evidence>
<dbReference type="InterPro" id="IPR017441">
    <property type="entry name" value="Protein_kinase_ATP_BS"/>
</dbReference>
<dbReference type="PROSITE" id="PS00108">
    <property type="entry name" value="PROTEIN_KINASE_ST"/>
    <property type="match status" value="1"/>
</dbReference>
<evidence type="ECO:0000256" key="1">
    <source>
        <dbReference type="ARBA" id="ARBA00022527"/>
    </source>
</evidence>
<evidence type="ECO:0000256" key="4">
    <source>
        <dbReference type="ARBA" id="ARBA00022777"/>
    </source>
</evidence>
<keyword evidence="2" id="KW-0808">Transferase</keyword>
<feature type="region of interest" description="Disordered" evidence="8">
    <location>
        <begin position="50"/>
        <end position="111"/>
    </location>
</feature>
<evidence type="ECO:0000256" key="7">
    <source>
        <dbReference type="SAM" id="Coils"/>
    </source>
</evidence>
<dbReference type="VEuPathDB" id="TriTrypDB:BCY84_00773"/>
<dbReference type="GO" id="GO:0035556">
    <property type="term" value="P:intracellular signal transduction"/>
    <property type="evidence" value="ECO:0007669"/>
    <property type="project" value="TreeGrafter"/>
</dbReference>
<dbReference type="InterPro" id="IPR000719">
    <property type="entry name" value="Prot_kinase_dom"/>
</dbReference>
<dbReference type="VEuPathDB" id="TriTrypDB:ECC02_006776"/>
<evidence type="ECO:0000256" key="3">
    <source>
        <dbReference type="ARBA" id="ARBA00022741"/>
    </source>
</evidence>
<dbReference type="Pfam" id="PF00069">
    <property type="entry name" value="Pkinase"/>
    <property type="match status" value="1"/>
</dbReference>
<evidence type="ECO:0000256" key="8">
    <source>
        <dbReference type="SAM" id="MobiDB-lite"/>
    </source>
</evidence>
<dbReference type="PANTHER" id="PTHR22974:SF23">
    <property type="entry name" value="TOUSLED-LIKE KINASE, ISOFORM G"/>
    <property type="match status" value="1"/>
</dbReference>
<name>A0A7J6Y1D3_TRYCR</name>
<dbReference type="GO" id="GO:0004674">
    <property type="term" value="F:protein serine/threonine kinase activity"/>
    <property type="evidence" value="ECO:0007669"/>
    <property type="project" value="UniProtKB-KW"/>
</dbReference>
<evidence type="ECO:0000313" key="10">
    <source>
        <dbReference type="EMBL" id="KAF5220216.1"/>
    </source>
</evidence>
<keyword evidence="1" id="KW-0723">Serine/threonine-protein kinase</keyword>
<dbReference type="Proteomes" id="UP000583944">
    <property type="component" value="Unassembled WGS sequence"/>
</dbReference>
<accession>A0A7J6Y1D3</accession>
<evidence type="ECO:0000259" key="9">
    <source>
        <dbReference type="PROSITE" id="PS50011"/>
    </source>
</evidence>
<organism evidence="10 11">
    <name type="scientific">Trypanosoma cruzi</name>
    <dbReference type="NCBI Taxonomy" id="5693"/>
    <lineage>
        <taxon>Eukaryota</taxon>
        <taxon>Discoba</taxon>
        <taxon>Euglenozoa</taxon>
        <taxon>Kinetoplastea</taxon>
        <taxon>Metakinetoplastina</taxon>
        <taxon>Trypanosomatida</taxon>
        <taxon>Trypanosomatidae</taxon>
        <taxon>Trypanosoma</taxon>
        <taxon>Schizotrypanum</taxon>
    </lineage>
</organism>
<comment type="caution">
    <text evidence="10">The sequence shown here is derived from an EMBL/GenBank/DDBJ whole genome shotgun (WGS) entry which is preliminary data.</text>
</comment>
<keyword evidence="3 6" id="KW-0547">Nucleotide-binding</keyword>
<evidence type="ECO:0000256" key="5">
    <source>
        <dbReference type="ARBA" id="ARBA00022840"/>
    </source>
</evidence>
<feature type="region of interest" description="Disordered" evidence="8">
    <location>
        <begin position="648"/>
        <end position="695"/>
    </location>
</feature>